<evidence type="ECO:0000256" key="1">
    <source>
        <dbReference type="SAM" id="SignalP"/>
    </source>
</evidence>
<comment type="caution">
    <text evidence="2">The sequence shown here is derived from an EMBL/GenBank/DDBJ whole genome shotgun (WGS) entry which is preliminary data.</text>
</comment>
<proteinExistence type="predicted"/>
<evidence type="ECO:0000313" key="3">
    <source>
        <dbReference type="Proteomes" id="UP001627154"/>
    </source>
</evidence>
<organism evidence="2 3">
    <name type="scientific">Trichogramma kaykai</name>
    <dbReference type="NCBI Taxonomy" id="54128"/>
    <lineage>
        <taxon>Eukaryota</taxon>
        <taxon>Metazoa</taxon>
        <taxon>Ecdysozoa</taxon>
        <taxon>Arthropoda</taxon>
        <taxon>Hexapoda</taxon>
        <taxon>Insecta</taxon>
        <taxon>Pterygota</taxon>
        <taxon>Neoptera</taxon>
        <taxon>Endopterygota</taxon>
        <taxon>Hymenoptera</taxon>
        <taxon>Apocrita</taxon>
        <taxon>Proctotrupomorpha</taxon>
        <taxon>Chalcidoidea</taxon>
        <taxon>Trichogrammatidae</taxon>
        <taxon>Trichogramma</taxon>
    </lineage>
</organism>
<keyword evidence="1" id="KW-0732">Signal</keyword>
<feature type="signal peptide" evidence="1">
    <location>
        <begin position="1"/>
        <end position="25"/>
    </location>
</feature>
<dbReference type="EMBL" id="JBJJXI010000181">
    <property type="protein sequence ID" value="KAL3383826.1"/>
    <property type="molecule type" value="Genomic_DNA"/>
</dbReference>
<feature type="chain" id="PRO_5044763589" evidence="1">
    <location>
        <begin position="26"/>
        <end position="132"/>
    </location>
</feature>
<dbReference type="AlphaFoldDB" id="A0ABD2VSU7"/>
<protein>
    <submittedName>
        <fullName evidence="2">Uncharacterized protein</fullName>
    </submittedName>
</protein>
<keyword evidence="3" id="KW-1185">Reference proteome</keyword>
<dbReference type="Proteomes" id="UP001627154">
    <property type="component" value="Unassembled WGS sequence"/>
</dbReference>
<accession>A0ABD2VSU7</accession>
<sequence length="132" mass="14731">MINCFRASRTLLLLLTLMTMDFCHGQHWLMQGNAISQEEASRRYIRVANLASTLNLSDTITTTMSARPRHVIHCVMAASISLNGNVSLLAGGVNSTQATVRYTSLNNKPDQFYFMLESHIASDEKEEIIVNP</sequence>
<evidence type="ECO:0000313" key="2">
    <source>
        <dbReference type="EMBL" id="KAL3383826.1"/>
    </source>
</evidence>
<gene>
    <name evidence="2" type="ORF">TKK_020196</name>
</gene>
<reference evidence="2 3" key="1">
    <citation type="journal article" date="2024" name="bioRxiv">
        <title>A reference genome for Trichogramma kaykai: A tiny desert-dwelling parasitoid wasp with competing sex-ratio distorters.</title>
        <authorList>
            <person name="Culotta J."/>
            <person name="Lindsey A.R."/>
        </authorList>
    </citation>
    <scope>NUCLEOTIDE SEQUENCE [LARGE SCALE GENOMIC DNA]</scope>
    <source>
        <strain evidence="2 3">KSX58</strain>
    </source>
</reference>
<name>A0ABD2VSU7_9HYME</name>